<dbReference type="Proteomes" id="UP000501338">
    <property type="component" value="Plasmid pZF1-cfr"/>
</dbReference>
<protein>
    <recommendedName>
        <fullName evidence="3">Phage protein</fullName>
    </recommendedName>
</protein>
<dbReference type="RefSeq" id="WP_154393748.1">
    <property type="nucleotide sequence ID" value="NZ_CP045009.1"/>
</dbReference>
<proteinExistence type="predicted"/>
<keyword evidence="1" id="KW-0614">Plasmid</keyword>
<evidence type="ECO:0000313" key="2">
    <source>
        <dbReference type="Proteomes" id="UP000501338"/>
    </source>
</evidence>
<geneLocation type="plasmid" evidence="2">
    <name>pzf1-cfr</name>
</geneLocation>
<sequence>MTTKVIMTIPFNQPKTFILTYKGLNVHNQPVNVESQPHKIVSLEELVIKAERLEVMGYFDIVANEVI</sequence>
<evidence type="ECO:0000313" key="1">
    <source>
        <dbReference type="EMBL" id="QIF92309.1"/>
    </source>
</evidence>
<dbReference type="EMBL" id="CP047341">
    <property type="protein sequence ID" value="QIF92309.1"/>
    <property type="molecule type" value="Genomic_DNA"/>
</dbReference>
<organism evidence="1 2">
    <name type="scientific">Proteus terrae subsp. cibarius</name>
    <dbReference type="NCBI Taxonomy" id="626774"/>
    <lineage>
        <taxon>Bacteria</taxon>
        <taxon>Pseudomonadati</taxon>
        <taxon>Pseudomonadota</taxon>
        <taxon>Gammaproteobacteria</taxon>
        <taxon>Enterobacterales</taxon>
        <taxon>Morganellaceae</taxon>
        <taxon>Proteus</taxon>
    </lineage>
</organism>
<gene>
    <name evidence="1" type="ORF">GTH23_19900</name>
</gene>
<name>A0ABX6JV13_9GAMM</name>
<evidence type="ECO:0008006" key="3">
    <source>
        <dbReference type="Google" id="ProtNLM"/>
    </source>
</evidence>
<reference evidence="1 2" key="1">
    <citation type="submission" date="2020-01" db="EMBL/GenBank/DDBJ databases">
        <title>The genomic epidemiology of tigecycline resistance gene tet(X) variants in a swine farm in China.</title>
        <authorList>
            <person name="Peng K."/>
            <person name="Li R."/>
        </authorList>
    </citation>
    <scope>NUCLEOTIDE SEQUENCE [LARGE SCALE GENOMIC DNA]</scope>
    <source>
        <strain evidence="1 2">ZF1</strain>
        <plasmid evidence="2">pzf1-cfr</plasmid>
    </source>
</reference>
<accession>A0ABX6JV13</accession>
<keyword evidence="2" id="KW-1185">Reference proteome</keyword>